<dbReference type="EMBL" id="PVBR01000001">
    <property type="protein sequence ID" value="PRD45972.1"/>
    <property type="molecule type" value="Genomic_DNA"/>
</dbReference>
<name>A0A2S9IZL3_9HYPH</name>
<evidence type="ECO:0000313" key="1">
    <source>
        <dbReference type="EMBL" id="PRD45972.1"/>
    </source>
</evidence>
<keyword evidence="2" id="KW-1185">Reference proteome</keyword>
<reference evidence="1 2" key="1">
    <citation type="submission" date="2018-02" db="EMBL/GenBank/DDBJ databases">
        <title>The draft genome of Phyllobacterium sp. 1N-3.</title>
        <authorList>
            <person name="Liu L."/>
            <person name="Li L."/>
            <person name="Zhang X."/>
            <person name="Wang T."/>
            <person name="Liang L."/>
        </authorList>
    </citation>
    <scope>NUCLEOTIDE SEQUENCE [LARGE SCALE GENOMIC DNA]</scope>
    <source>
        <strain evidence="1 2">1N-3</strain>
    </source>
</reference>
<evidence type="ECO:0008006" key="3">
    <source>
        <dbReference type="Google" id="ProtNLM"/>
    </source>
</evidence>
<dbReference type="AlphaFoldDB" id="A0A2S9IZL3"/>
<sequence>MLEHFVSYRKRWRDSAPLCPAGHLPRKGGDWLTRLLAFILQRWRLAPNFHEGVISPPAGEMPGRAEGGASRFH</sequence>
<gene>
    <name evidence="1" type="ORF">C5748_00480</name>
</gene>
<comment type="caution">
    <text evidence="1">The sequence shown here is derived from an EMBL/GenBank/DDBJ whole genome shotgun (WGS) entry which is preliminary data.</text>
</comment>
<accession>A0A2S9IZL3</accession>
<organism evidence="1 2">
    <name type="scientific">Phyllobacterium phragmitis</name>
    <dbReference type="NCBI Taxonomy" id="2670329"/>
    <lineage>
        <taxon>Bacteria</taxon>
        <taxon>Pseudomonadati</taxon>
        <taxon>Pseudomonadota</taxon>
        <taxon>Alphaproteobacteria</taxon>
        <taxon>Hyphomicrobiales</taxon>
        <taxon>Phyllobacteriaceae</taxon>
        <taxon>Phyllobacterium</taxon>
    </lineage>
</organism>
<protein>
    <recommendedName>
        <fullName evidence="3">Lytic murein transglycosylase</fullName>
    </recommendedName>
</protein>
<evidence type="ECO:0000313" key="2">
    <source>
        <dbReference type="Proteomes" id="UP000239434"/>
    </source>
</evidence>
<dbReference type="Proteomes" id="UP000239434">
    <property type="component" value="Unassembled WGS sequence"/>
</dbReference>
<proteinExistence type="predicted"/>